<keyword evidence="3" id="KW-0808">Transferase</keyword>
<dbReference type="Gene3D" id="3.40.50.2000">
    <property type="entry name" value="Glycogen Phosphorylase B"/>
    <property type="match status" value="1"/>
</dbReference>
<dbReference type="InterPro" id="IPR050271">
    <property type="entry name" value="UDP-glycosyltransferase"/>
</dbReference>
<dbReference type="Pfam" id="PF00201">
    <property type="entry name" value="UDPGT"/>
    <property type="match status" value="1"/>
</dbReference>
<dbReference type="Proteomes" id="UP001549920">
    <property type="component" value="Unassembled WGS sequence"/>
</dbReference>
<dbReference type="InterPro" id="IPR002213">
    <property type="entry name" value="UDP_glucos_trans"/>
</dbReference>
<keyword evidence="6" id="KW-1185">Reference proteome</keyword>
<keyword evidence="2" id="KW-0328">Glycosyltransferase</keyword>
<dbReference type="PANTHER" id="PTHR48043:SF159">
    <property type="entry name" value="EG:EG0003.4 PROTEIN-RELATED"/>
    <property type="match status" value="1"/>
</dbReference>
<dbReference type="CDD" id="cd03784">
    <property type="entry name" value="GT1_Gtf-like"/>
    <property type="match status" value="1"/>
</dbReference>
<evidence type="ECO:0000256" key="1">
    <source>
        <dbReference type="ARBA" id="ARBA00009995"/>
    </source>
</evidence>
<reference evidence="5 6" key="1">
    <citation type="submission" date="2024-06" db="EMBL/GenBank/DDBJ databases">
        <title>A chromosome-level genome assembly of beet webworm, Loxostege sticticalis.</title>
        <authorList>
            <person name="Zhang Y."/>
        </authorList>
    </citation>
    <scope>NUCLEOTIDE SEQUENCE [LARGE SCALE GENOMIC DNA]</scope>
    <source>
        <strain evidence="5">AQ026</strain>
        <tissue evidence="5">Whole body</tissue>
    </source>
</reference>
<evidence type="ECO:0000256" key="4">
    <source>
        <dbReference type="SAM" id="SignalP"/>
    </source>
</evidence>
<dbReference type="SUPFAM" id="SSF53756">
    <property type="entry name" value="UDP-Glycosyltransferase/glycogen phosphorylase"/>
    <property type="match status" value="1"/>
</dbReference>
<feature type="signal peptide" evidence="4">
    <location>
        <begin position="1"/>
        <end position="17"/>
    </location>
</feature>
<gene>
    <name evidence="5" type="ORF">ABMA27_013669</name>
</gene>
<evidence type="ECO:0000256" key="2">
    <source>
        <dbReference type="ARBA" id="ARBA00022676"/>
    </source>
</evidence>
<comment type="caution">
    <text evidence="5">The sequence shown here is derived from an EMBL/GenBank/DDBJ whole genome shotgun (WGS) entry which is preliminary data.</text>
</comment>
<name>A0ABR3IB22_LOXSC</name>
<organism evidence="5 6">
    <name type="scientific">Loxostege sticticalis</name>
    <name type="common">Beet webworm moth</name>
    <dbReference type="NCBI Taxonomy" id="481309"/>
    <lineage>
        <taxon>Eukaryota</taxon>
        <taxon>Metazoa</taxon>
        <taxon>Ecdysozoa</taxon>
        <taxon>Arthropoda</taxon>
        <taxon>Hexapoda</taxon>
        <taxon>Insecta</taxon>
        <taxon>Pterygota</taxon>
        <taxon>Neoptera</taxon>
        <taxon>Endopterygota</taxon>
        <taxon>Lepidoptera</taxon>
        <taxon>Glossata</taxon>
        <taxon>Ditrysia</taxon>
        <taxon>Pyraloidea</taxon>
        <taxon>Crambidae</taxon>
        <taxon>Pyraustinae</taxon>
        <taxon>Loxostege</taxon>
    </lineage>
</organism>
<comment type="similarity">
    <text evidence="1">Belongs to the UDP-glycosyltransferase family.</text>
</comment>
<evidence type="ECO:0008006" key="7">
    <source>
        <dbReference type="Google" id="ProtNLM"/>
    </source>
</evidence>
<dbReference type="PANTHER" id="PTHR48043">
    <property type="entry name" value="EG:EG0003.4 PROTEIN-RELATED"/>
    <property type="match status" value="1"/>
</dbReference>
<keyword evidence="4" id="KW-0732">Signal</keyword>
<dbReference type="EMBL" id="JBEUOH010000005">
    <property type="protein sequence ID" value="KAL0893465.1"/>
    <property type="molecule type" value="Genomic_DNA"/>
</dbReference>
<accession>A0ABR3IB22</accession>
<evidence type="ECO:0000313" key="6">
    <source>
        <dbReference type="Proteomes" id="UP001549920"/>
    </source>
</evidence>
<sequence>MMLYTVVWLCLVGAGAASKVLVVFPVPDRAHSDLGDALVRTLLAGGHEVTYVSVFPKKTTNLNLTYADISSVLTPQSANEKNHKSMLYSRQPAHHILKAGPQYAQYALHHEALKKLLYDPSVAFDAVIVDWFYSGLLAPLASLFECPLIWYVHGDVSWHSLRLVHEEASPAYSVDLLSGHMPTLPFSTKERAYGLGLQVYYSFWMYYIEHFVEIPAYDAIFRTPMQLRKRLLPPYEAVAYNGSLLLVNSHPPLGQTLPLPQNTKLIGGHHIREPIKLLPKSLQAFMDNAKNGVIFMNLGNLQGKLPNQLKTQILDALSQLDRLVLWHLEDAVEYVPKNIRLLDRAPQLSILKHHNTELFITDGSLTSLMEAVHCGVPFVAVPSSGEQLVNVDLLVGRGLGRKVDVTKYLPWTLEGAIREILRDASYRTNMQRASSVFKRRITPSNSEFLYWVELVISTGGAAHLRSPAVAVPTLERYHVDLWILAALILWFLSKVVKVVQVHLKDLEKKNK</sequence>
<proteinExistence type="inferred from homology"/>
<evidence type="ECO:0000256" key="3">
    <source>
        <dbReference type="ARBA" id="ARBA00022679"/>
    </source>
</evidence>
<feature type="chain" id="PRO_5047011531" description="UDP-glycosyltransferase" evidence="4">
    <location>
        <begin position="18"/>
        <end position="511"/>
    </location>
</feature>
<evidence type="ECO:0000313" key="5">
    <source>
        <dbReference type="EMBL" id="KAL0893465.1"/>
    </source>
</evidence>
<protein>
    <recommendedName>
        <fullName evidence="7">UDP-glycosyltransferase</fullName>
    </recommendedName>
</protein>